<protein>
    <submittedName>
        <fullName evidence="4">RHS repeat-associated core domain-containing protein</fullName>
    </submittedName>
</protein>
<accession>A0A0N4UF38</accession>
<sequence>MFNWNPNANEKYSSGDKTSSWSWVLNDKRGGGRIFNPYLIDFNGRMLEWNFDLNEKRSDGKIFNYAYERQQNREKIRGIDPQKLALSLNFYSNKALNLLDGYPKPWQSEKRAGARPFPVEPIFI</sequence>
<dbReference type="AlphaFoldDB" id="A0A0N4UF38"/>
<evidence type="ECO:0000313" key="2">
    <source>
        <dbReference type="Proteomes" id="UP000038040"/>
    </source>
</evidence>
<dbReference type="WBParaSite" id="DME_0000603101-mRNA-1">
    <property type="protein sequence ID" value="DME_0000603101-mRNA-1"/>
    <property type="gene ID" value="DME_0000603101"/>
</dbReference>
<dbReference type="EMBL" id="UYYG01000011">
    <property type="protein sequence ID" value="VDN50997.1"/>
    <property type="molecule type" value="Genomic_DNA"/>
</dbReference>
<evidence type="ECO:0000313" key="4">
    <source>
        <dbReference type="WBParaSite" id="DME_0000603101-mRNA-1"/>
    </source>
</evidence>
<organism evidence="2 4">
    <name type="scientific">Dracunculus medinensis</name>
    <name type="common">Guinea worm</name>
    <dbReference type="NCBI Taxonomy" id="318479"/>
    <lineage>
        <taxon>Eukaryota</taxon>
        <taxon>Metazoa</taxon>
        <taxon>Ecdysozoa</taxon>
        <taxon>Nematoda</taxon>
        <taxon>Chromadorea</taxon>
        <taxon>Rhabditida</taxon>
        <taxon>Spirurina</taxon>
        <taxon>Dracunculoidea</taxon>
        <taxon>Dracunculidae</taxon>
        <taxon>Dracunculus</taxon>
    </lineage>
</organism>
<reference evidence="1 3" key="2">
    <citation type="submission" date="2018-11" db="EMBL/GenBank/DDBJ databases">
        <authorList>
            <consortium name="Pathogen Informatics"/>
        </authorList>
    </citation>
    <scope>NUCLEOTIDE SEQUENCE [LARGE SCALE GENOMIC DNA]</scope>
</reference>
<reference evidence="4" key="1">
    <citation type="submission" date="2017-02" db="UniProtKB">
        <authorList>
            <consortium name="WormBaseParasite"/>
        </authorList>
    </citation>
    <scope>IDENTIFICATION</scope>
</reference>
<dbReference type="Proteomes" id="UP000038040">
    <property type="component" value="Unplaced"/>
</dbReference>
<proteinExistence type="predicted"/>
<name>A0A0N4UF38_DRAME</name>
<dbReference type="Proteomes" id="UP000274756">
    <property type="component" value="Unassembled WGS sequence"/>
</dbReference>
<evidence type="ECO:0000313" key="3">
    <source>
        <dbReference type="Proteomes" id="UP000274756"/>
    </source>
</evidence>
<evidence type="ECO:0000313" key="1">
    <source>
        <dbReference type="EMBL" id="VDN50997.1"/>
    </source>
</evidence>
<gene>
    <name evidence="1" type="ORF">DME_LOCUS970</name>
</gene>
<keyword evidence="3" id="KW-1185">Reference proteome</keyword>